<dbReference type="STRING" id="37625.SAMN05660420_01913"/>
<dbReference type="Pfam" id="PF03358">
    <property type="entry name" value="FMN_red"/>
    <property type="match status" value="1"/>
</dbReference>
<keyword evidence="1" id="KW-0285">Flavoprotein</keyword>
<feature type="domain" description="NADPH-dependent FMN reductase-like" evidence="3">
    <location>
        <begin position="1"/>
        <end position="157"/>
    </location>
</feature>
<dbReference type="OrthoDB" id="9790975at2"/>
<dbReference type="InterPro" id="IPR029039">
    <property type="entry name" value="Flavoprotein-like_sf"/>
</dbReference>
<name>A0A1H4ANM3_9BACT</name>
<gene>
    <name evidence="4" type="ORF">SAMN05660420_01913</name>
</gene>
<dbReference type="RefSeq" id="WP_092347370.1">
    <property type="nucleotide sequence ID" value="NZ_FNQN01000005.1"/>
</dbReference>
<proteinExistence type="predicted"/>
<evidence type="ECO:0000259" key="3">
    <source>
        <dbReference type="Pfam" id="PF03358"/>
    </source>
</evidence>
<evidence type="ECO:0000313" key="4">
    <source>
        <dbReference type="EMBL" id="SEA37332.1"/>
    </source>
</evidence>
<protein>
    <submittedName>
        <fullName evidence="4">Multimeric flavodoxin WrbA</fullName>
    </submittedName>
</protein>
<evidence type="ECO:0000256" key="1">
    <source>
        <dbReference type="ARBA" id="ARBA00022630"/>
    </source>
</evidence>
<dbReference type="InterPro" id="IPR051796">
    <property type="entry name" value="ISF_SsuE-like"/>
</dbReference>
<evidence type="ECO:0000256" key="2">
    <source>
        <dbReference type="ARBA" id="ARBA00022643"/>
    </source>
</evidence>
<dbReference type="Proteomes" id="UP000199409">
    <property type="component" value="Unassembled WGS sequence"/>
</dbReference>
<organism evidence="4 5">
    <name type="scientific">Desulfuromusa kysingii</name>
    <dbReference type="NCBI Taxonomy" id="37625"/>
    <lineage>
        <taxon>Bacteria</taxon>
        <taxon>Pseudomonadati</taxon>
        <taxon>Thermodesulfobacteriota</taxon>
        <taxon>Desulfuromonadia</taxon>
        <taxon>Desulfuromonadales</taxon>
        <taxon>Geopsychrobacteraceae</taxon>
        <taxon>Desulfuromusa</taxon>
    </lineage>
</organism>
<dbReference type="EMBL" id="FNQN01000005">
    <property type="protein sequence ID" value="SEA37332.1"/>
    <property type="molecule type" value="Genomic_DNA"/>
</dbReference>
<reference evidence="4 5" key="1">
    <citation type="submission" date="2016-10" db="EMBL/GenBank/DDBJ databases">
        <authorList>
            <person name="de Groot N.N."/>
        </authorList>
    </citation>
    <scope>NUCLEOTIDE SEQUENCE [LARGE SCALE GENOMIC DNA]</scope>
    <source>
        <strain evidence="4 5">DSM 7343</strain>
    </source>
</reference>
<keyword evidence="2" id="KW-0288">FMN</keyword>
<dbReference type="Gene3D" id="3.40.50.360">
    <property type="match status" value="1"/>
</dbReference>
<dbReference type="AlphaFoldDB" id="A0A1H4ANM3"/>
<dbReference type="SUPFAM" id="SSF52218">
    <property type="entry name" value="Flavoproteins"/>
    <property type="match status" value="1"/>
</dbReference>
<keyword evidence="5" id="KW-1185">Reference proteome</keyword>
<dbReference type="PANTHER" id="PTHR43278">
    <property type="entry name" value="NAD(P)H-DEPENDENT FMN-CONTAINING OXIDOREDUCTASE YWQN-RELATED"/>
    <property type="match status" value="1"/>
</dbReference>
<dbReference type="PANTHER" id="PTHR43278:SF4">
    <property type="entry name" value="NAD(P)H-DEPENDENT FMN-CONTAINING OXIDOREDUCTASE YWQN-RELATED"/>
    <property type="match status" value="1"/>
</dbReference>
<sequence length="199" mass="21393">MYALAVNGSPREGGNTEMLLKEVLSSLAECDWETELVKVGGTAIRGCTACYKCFENKNNRCVIGNDGFNEIYAKLLQADAMILGSPTYFAAVSADLKALLERAGLVAIANGNAFSGKIGAAVVAVRRGGATHAFDSINHMYQMSRMIVPGSTYWNMGVGREKGEVTDDAEGMKNMRHLGEVINWLGRSIKTSTLEYPAG</sequence>
<evidence type="ECO:0000313" key="5">
    <source>
        <dbReference type="Proteomes" id="UP000199409"/>
    </source>
</evidence>
<dbReference type="InterPro" id="IPR005025">
    <property type="entry name" value="FMN_Rdtase-like_dom"/>
</dbReference>
<accession>A0A1H4ANM3</accession>
<dbReference type="GO" id="GO:0016491">
    <property type="term" value="F:oxidoreductase activity"/>
    <property type="evidence" value="ECO:0007669"/>
    <property type="project" value="InterPro"/>
</dbReference>